<dbReference type="GO" id="GO:0000978">
    <property type="term" value="F:RNA polymerase II cis-regulatory region sequence-specific DNA binding"/>
    <property type="evidence" value="ECO:0007669"/>
    <property type="project" value="TreeGrafter"/>
</dbReference>
<dbReference type="PROSITE" id="PS51030">
    <property type="entry name" value="NUCLEAR_REC_DBD_2"/>
    <property type="match status" value="1"/>
</dbReference>
<dbReference type="Gene3D" id="3.30.50.10">
    <property type="entry name" value="Erythroid Transcription Factor GATA-1, subunit A"/>
    <property type="match status" value="1"/>
</dbReference>
<dbReference type="SUPFAM" id="SSF48508">
    <property type="entry name" value="Nuclear receptor ligand-binding domain"/>
    <property type="match status" value="1"/>
</dbReference>
<evidence type="ECO:0000256" key="6">
    <source>
        <dbReference type="ARBA" id="ARBA00023163"/>
    </source>
</evidence>
<keyword evidence="14" id="KW-1185">Reference proteome</keyword>
<evidence type="ECO:0000256" key="1">
    <source>
        <dbReference type="ARBA" id="ARBA00022723"/>
    </source>
</evidence>
<sequence>MWLLYFLLYSALTCESCRSFFRRTAPKAQDLKCYFGDKCEITCVTRKFCKKCRIQKCFDVGMKIEWILSGEERQLRKERKKRSKGEESSADSTSDSSSDTNAVKRATVEQSLVERRAAEMPALVRDLIFAFNDLEISRFRELFTSTVSMRDPVVTPTFETTNFVDALKVLQKRCDIKCRRIVKMSTNMSEFTGLCEEDKIALLKAACPEIICLISIINFNFDGEYWNVAIDEDHATTLRLDIFKLVQGNLYEAHRQFLWSMSEQYNSDINIIDLLIAIILFNPNQPNLVHKDMVKVQQQMYMYLLRRYLELKHSSKTESEIRFVKLMNNLQELYAVNRIHVDKFLESGPKEAGPLVEEIYDINN</sequence>
<evidence type="ECO:0000259" key="11">
    <source>
        <dbReference type="PROSITE" id="PS51030"/>
    </source>
</evidence>
<feature type="domain" description="Nuclear receptor" evidence="11">
    <location>
        <begin position="1"/>
        <end position="69"/>
    </location>
</feature>
<dbReference type="SMART" id="SM00430">
    <property type="entry name" value="HOLI"/>
    <property type="match status" value="1"/>
</dbReference>
<feature type="domain" description="NR LBD" evidence="12">
    <location>
        <begin position="119"/>
        <end position="364"/>
    </location>
</feature>
<dbReference type="PRINTS" id="PR00398">
    <property type="entry name" value="STRDHORMONER"/>
</dbReference>
<evidence type="ECO:0000256" key="9">
    <source>
        <dbReference type="SAM" id="MobiDB-lite"/>
    </source>
</evidence>
<dbReference type="InterPro" id="IPR001723">
    <property type="entry name" value="Nuclear_hrmn_rcpt"/>
</dbReference>
<dbReference type="InterPro" id="IPR001628">
    <property type="entry name" value="Znf_hrmn_rcpt"/>
</dbReference>
<feature type="chain" id="PRO_5036403603" evidence="10">
    <location>
        <begin position="20"/>
        <end position="364"/>
    </location>
</feature>
<keyword evidence="6" id="KW-0804">Transcription</keyword>
<dbReference type="Proteomes" id="UP000728032">
    <property type="component" value="Unassembled WGS sequence"/>
</dbReference>
<keyword evidence="4" id="KW-0805">Transcription regulation</keyword>
<keyword evidence="5" id="KW-0238">DNA-binding</keyword>
<feature type="region of interest" description="Disordered" evidence="9">
    <location>
        <begin position="77"/>
        <end position="103"/>
    </location>
</feature>
<name>A0A7R9M8V8_9ACAR</name>
<dbReference type="PROSITE" id="PS51843">
    <property type="entry name" value="NR_LBD"/>
    <property type="match status" value="1"/>
</dbReference>
<dbReference type="AlphaFoldDB" id="A0A7R9M8V8"/>
<evidence type="ECO:0000256" key="7">
    <source>
        <dbReference type="ARBA" id="ARBA00023170"/>
    </source>
</evidence>
<evidence type="ECO:0000313" key="14">
    <source>
        <dbReference type="Proteomes" id="UP000728032"/>
    </source>
</evidence>
<dbReference type="EMBL" id="CAJPVJ010009540">
    <property type="protein sequence ID" value="CAG2172654.1"/>
    <property type="molecule type" value="Genomic_DNA"/>
</dbReference>
<protein>
    <submittedName>
        <fullName evidence="13">Uncharacterized protein</fullName>
    </submittedName>
</protein>
<evidence type="ECO:0000256" key="4">
    <source>
        <dbReference type="ARBA" id="ARBA00023015"/>
    </source>
</evidence>
<evidence type="ECO:0000313" key="13">
    <source>
        <dbReference type="EMBL" id="CAD7655467.1"/>
    </source>
</evidence>
<dbReference type="PRINTS" id="PR00047">
    <property type="entry name" value="STROIDFINGER"/>
</dbReference>
<organism evidence="13">
    <name type="scientific">Oppiella nova</name>
    <dbReference type="NCBI Taxonomy" id="334625"/>
    <lineage>
        <taxon>Eukaryota</taxon>
        <taxon>Metazoa</taxon>
        <taxon>Ecdysozoa</taxon>
        <taxon>Arthropoda</taxon>
        <taxon>Chelicerata</taxon>
        <taxon>Arachnida</taxon>
        <taxon>Acari</taxon>
        <taxon>Acariformes</taxon>
        <taxon>Sarcoptiformes</taxon>
        <taxon>Oribatida</taxon>
        <taxon>Brachypylina</taxon>
        <taxon>Oppioidea</taxon>
        <taxon>Oppiidae</taxon>
        <taxon>Oppiella</taxon>
    </lineage>
</organism>
<dbReference type="PANTHER" id="PTHR24082:SF283">
    <property type="entry name" value="NUCLEAR HORMONE RECEPTOR HR96"/>
    <property type="match status" value="1"/>
</dbReference>
<evidence type="ECO:0000256" key="3">
    <source>
        <dbReference type="ARBA" id="ARBA00022833"/>
    </source>
</evidence>
<keyword evidence="8" id="KW-0539">Nucleus</keyword>
<keyword evidence="2" id="KW-0863">Zinc-finger</keyword>
<accession>A0A7R9M8V8</accession>
<dbReference type="EMBL" id="OC924365">
    <property type="protein sequence ID" value="CAD7655467.1"/>
    <property type="molecule type" value="Genomic_DNA"/>
</dbReference>
<keyword evidence="10" id="KW-0732">Signal</keyword>
<keyword evidence="3" id="KW-0862">Zinc</keyword>
<evidence type="ECO:0000256" key="8">
    <source>
        <dbReference type="ARBA" id="ARBA00023242"/>
    </source>
</evidence>
<dbReference type="SMART" id="SM00399">
    <property type="entry name" value="ZnF_C4"/>
    <property type="match status" value="1"/>
</dbReference>
<feature type="compositionally biased region" description="Low complexity" evidence="9">
    <location>
        <begin position="90"/>
        <end position="100"/>
    </location>
</feature>
<evidence type="ECO:0000256" key="5">
    <source>
        <dbReference type="ARBA" id="ARBA00023125"/>
    </source>
</evidence>
<dbReference type="InterPro" id="IPR035500">
    <property type="entry name" value="NHR-like_dom_sf"/>
</dbReference>
<gene>
    <name evidence="13" type="ORF">ONB1V03_LOCUS12110</name>
</gene>
<evidence type="ECO:0000259" key="12">
    <source>
        <dbReference type="PROSITE" id="PS51843"/>
    </source>
</evidence>
<dbReference type="InterPro" id="IPR000536">
    <property type="entry name" value="Nucl_hrmn_rcpt_lig-bd"/>
</dbReference>
<keyword evidence="1" id="KW-0479">Metal-binding</keyword>
<dbReference type="Gene3D" id="1.10.565.10">
    <property type="entry name" value="Retinoid X Receptor"/>
    <property type="match status" value="1"/>
</dbReference>
<dbReference type="OrthoDB" id="10510988at2759"/>
<evidence type="ECO:0000256" key="10">
    <source>
        <dbReference type="SAM" id="SignalP"/>
    </source>
</evidence>
<dbReference type="Pfam" id="PF00105">
    <property type="entry name" value="zf-C4"/>
    <property type="match status" value="1"/>
</dbReference>
<proteinExistence type="predicted"/>
<dbReference type="SUPFAM" id="SSF57716">
    <property type="entry name" value="Glucocorticoid receptor-like (DNA-binding domain)"/>
    <property type="match status" value="1"/>
</dbReference>
<reference evidence="13" key="1">
    <citation type="submission" date="2020-11" db="EMBL/GenBank/DDBJ databases">
        <authorList>
            <person name="Tran Van P."/>
        </authorList>
    </citation>
    <scope>NUCLEOTIDE SEQUENCE</scope>
</reference>
<dbReference type="PANTHER" id="PTHR24082">
    <property type="entry name" value="NUCLEAR HORMONE RECEPTOR"/>
    <property type="match status" value="1"/>
</dbReference>
<dbReference type="GO" id="GO:0045944">
    <property type="term" value="P:positive regulation of transcription by RNA polymerase II"/>
    <property type="evidence" value="ECO:0007669"/>
    <property type="project" value="TreeGrafter"/>
</dbReference>
<dbReference type="GO" id="GO:0030154">
    <property type="term" value="P:cell differentiation"/>
    <property type="evidence" value="ECO:0007669"/>
    <property type="project" value="TreeGrafter"/>
</dbReference>
<evidence type="ECO:0000256" key="2">
    <source>
        <dbReference type="ARBA" id="ARBA00022771"/>
    </source>
</evidence>
<dbReference type="GO" id="GO:0000122">
    <property type="term" value="P:negative regulation of transcription by RNA polymerase II"/>
    <property type="evidence" value="ECO:0007669"/>
    <property type="project" value="TreeGrafter"/>
</dbReference>
<dbReference type="GO" id="GO:0004879">
    <property type="term" value="F:nuclear receptor activity"/>
    <property type="evidence" value="ECO:0007669"/>
    <property type="project" value="TreeGrafter"/>
</dbReference>
<keyword evidence="7" id="KW-0675">Receptor</keyword>
<dbReference type="GO" id="GO:0008270">
    <property type="term" value="F:zinc ion binding"/>
    <property type="evidence" value="ECO:0007669"/>
    <property type="project" value="UniProtKB-KW"/>
</dbReference>
<dbReference type="InterPro" id="IPR050234">
    <property type="entry name" value="Nuclear_hormone_rcpt_NR1"/>
</dbReference>
<dbReference type="InterPro" id="IPR013088">
    <property type="entry name" value="Znf_NHR/GATA"/>
</dbReference>
<feature type="signal peptide" evidence="10">
    <location>
        <begin position="1"/>
        <end position="19"/>
    </location>
</feature>